<gene>
    <name evidence="2" type="ORF">GCM10022232_43400</name>
</gene>
<evidence type="ECO:0000313" key="3">
    <source>
        <dbReference type="Proteomes" id="UP001500456"/>
    </source>
</evidence>
<organism evidence="2 3">
    <name type="scientific">Streptomyces plumbiresistens</name>
    <dbReference type="NCBI Taxonomy" id="511811"/>
    <lineage>
        <taxon>Bacteria</taxon>
        <taxon>Bacillati</taxon>
        <taxon>Actinomycetota</taxon>
        <taxon>Actinomycetes</taxon>
        <taxon>Kitasatosporales</taxon>
        <taxon>Streptomycetaceae</taxon>
        <taxon>Streptomyces</taxon>
    </lineage>
</organism>
<comment type="caution">
    <text evidence="2">The sequence shown here is derived from an EMBL/GenBank/DDBJ whole genome shotgun (WGS) entry which is preliminary data.</text>
</comment>
<dbReference type="Proteomes" id="UP001500456">
    <property type="component" value="Unassembled WGS sequence"/>
</dbReference>
<feature type="region of interest" description="Disordered" evidence="1">
    <location>
        <begin position="1"/>
        <end position="36"/>
    </location>
</feature>
<name>A0ABP7RPR6_9ACTN</name>
<proteinExistence type="predicted"/>
<keyword evidence="3" id="KW-1185">Reference proteome</keyword>
<feature type="compositionally biased region" description="Basic residues" evidence="1">
    <location>
        <begin position="86"/>
        <end position="100"/>
    </location>
</feature>
<feature type="region of interest" description="Disordered" evidence="1">
    <location>
        <begin position="62"/>
        <end position="122"/>
    </location>
</feature>
<dbReference type="EMBL" id="BAAAZX010000012">
    <property type="protein sequence ID" value="GAA4000593.1"/>
    <property type="molecule type" value="Genomic_DNA"/>
</dbReference>
<feature type="compositionally biased region" description="Basic and acidic residues" evidence="1">
    <location>
        <begin position="65"/>
        <end position="79"/>
    </location>
</feature>
<evidence type="ECO:0000256" key="1">
    <source>
        <dbReference type="SAM" id="MobiDB-lite"/>
    </source>
</evidence>
<reference evidence="3" key="1">
    <citation type="journal article" date="2019" name="Int. J. Syst. Evol. Microbiol.">
        <title>The Global Catalogue of Microorganisms (GCM) 10K type strain sequencing project: providing services to taxonomists for standard genome sequencing and annotation.</title>
        <authorList>
            <consortium name="The Broad Institute Genomics Platform"/>
            <consortium name="The Broad Institute Genome Sequencing Center for Infectious Disease"/>
            <person name="Wu L."/>
            <person name="Ma J."/>
        </authorList>
    </citation>
    <scope>NUCLEOTIDE SEQUENCE [LARGE SCALE GENOMIC DNA]</scope>
    <source>
        <strain evidence="3">JCM 16924</strain>
    </source>
</reference>
<protein>
    <submittedName>
        <fullName evidence="2">Uncharacterized protein</fullName>
    </submittedName>
</protein>
<sequence>MPYGHARPCPTTGEVRAEHRRHASLSGHASVTESRHSFWPNSVTRTSGFLVLPQVIERNSRVSRGTREKTRGKFREYRSRPLSPARFRRGPRVLTPHKKYTVPAQNPRTPPVGARDGASIMT</sequence>
<accession>A0ABP7RPR6</accession>
<evidence type="ECO:0000313" key="2">
    <source>
        <dbReference type="EMBL" id="GAA4000593.1"/>
    </source>
</evidence>